<evidence type="ECO:0000256" key="2">
    <source>
        <dbReference type="ARBA" id="ARBA00007931"/>
    </source>
</evidence>
<evidence type="ECO:0000256" key="14">
    <source>
        <dbReference type="PIRNR" id="PIRNR006404"/>
    </source>
</evidence>
<feature type="transmembrane region" description="Helical" evidence="14">
    <location>
        <begin position="205"/>
        <end position="233"/>
    </location>
</feature>
<dbReference type="AlphaFoldDB" id="A0A4U5JAT8"/>
<evidence type="ECO:0000256" key="4">
    <source>
        <dbReference type="ARBA" id="ARBA00022670"/>
    </source>
</evidence>
<dbReference type="InterPro" id="IPR000644">
    <property type="entry name" value="CBS_dom"/>
</dbReference>
<feature type="transmembrane region" description="Helical" evidence="14">
    <location>
        <begin position="62"/>
        <end position="80"/>
    </location>
</feature>
<dbReference type="PROSITE" id="PS51371">
    <property type="entry name" value="CBS"/>
    <property type="match status" value="2"/>
</dbReference>
<dbReference type="PANTHER" id="PTHR39188:SF3">
    <property type="entry name" value="STAGE IV SPORULATION PROTEIN FB"/>
    <property type="match status" value="1"/>
</dbReference>
<evidence type="ECO:0000256" key="10">
    <source>
        <dbReference type="ARBA" id="ARBA00022989"/>
    </source>
</evidence>
<dbReference type="GO" id="GO:0008237">
    <property type="term" value="F:metallopeptidase activity"/>
    <property type="evidence" value="ECO:0007669"/>
    <property type="project" value="UniProtKB-UniRule"/>
</dbReference>
<evidence type="ECO:0000256" key="6">
    <source>
        <dbReference type="ARBA" id="ARBA00022723"/>
    </source>
</evidence>
<evidence type="ECO:0000256" key="7">
    <source>
        <dbReference type="ARBA" id="ARBA00022737"/>
    </source>
</evidence>
<keyword evidence="5 14" id="KW-0812">Transmembrane</keyword>
<feature type="active site" evidence="15">
    <location>
        <position position="82"/>
    </location>
</feature>
<evidence type="ECO:0000256" key="5">
    <source>
        <dbReference type="ARBA" id="ARBA00022692"/>
    </source>
</evidence>
<evidence type="ECO:0000256" key="17">
    <source>
        <dbReference type="PROSITE-ProRule" id="PRU00703"/>
    </source>
</evidence>
<feature type="binding site" evidence="16">
    <location>
        <position position="85"/>
    </location>
    <ligand>
        <name>Zn(2+)</name>
        <dbReference type="ChEBI" id="CHEBI:29105"/>
        <note>catalytic</note>
    </ligand>
</feature>
<evidence type="ECO:0000256" key="3">
    <source>
        <dbReference type="ARBA" id="ARBA00022475"/>
    </source>
</evidence>
<evidence type="ECO:0000256" key="1">
    <source>
        <dbReference type="ARBA" id="ARBA00004651"/>
    </source>
</evidence>
<evidence type="ECO:0000256" key="15">
    <source>
        <dbReference type="PIRSR" id="PIRSR006404-1"/>
    </source>
</evidence>
<keyword evidence="6 14" id="KW-0479">Metal-binding</keyword>
<dbReference type="GO" id="GO:0046872">
    <property type="term" value="F:metal ion binding"/>
    <property type="evidence" value="ECO:0007669"/>
    <property type="project" value="UniProtKB-UniRule"/>
</dbReference>
<feature type="domain" description="CBS" evidence="18">
    <location>
        <begin position="317"/>
        <end position="377"/>
    </location>
</feature>
<dbReference type="SMART" id="SM00116">
    <property type="entry name" value="CBS"/>
    <property type="match status" value="2"/>
</dbReference>
<keyword evidence="20" id="KW-1185">Reference proteome</keyword>
<reference evidence="19 20" key="1">
    <citation type="submission" date="2019-04" db="EMBL/GenBank/DDBJ databases">
        <title>Natronomonas sp. F20-122 a newhaloarchaeon isolated from a saline saltern of Isla Bacuta, Huelva, Spain.</title>
        <authorList>
            <person name="Duran-Viseras A."/>
            <person name="Sanchez-Porro C."/>
            <person name="Ventosa A."/>
        </authorList>
    </citation>
    <scope>NUCLEOTIDE SEQUENCE [LARGE SCALE GENOMIC DNA]</scope>
    <source>
        <strain evidence="19 20">F20-122</strain>
    </source>
</reference>
<keyword evidence="11 14" id="KW-0482">Metalloprotease</keyword>
<comment type="similarity">
    <text evidence="2 14">Belongs to the peptidase M50B family.</text>
</comment>
<evidence type="ECO:0000256" key="11">
    <source>
        <dbReference type="ARBA" id="ARBA00023049"/>
    </source>
</evidence>
<keyword evidence="7" id="KW-0677">Repeat</keyword>
<dbReference type="SUPFAM" id="SSF54631">
    <property type="entry name" value="CBS-domain pair"/>
    <property type="match status" value="1"/>
</dbReference>
<organism evidence="19 20">
    <name type="scientific">Natronomonas salsuginis</name>
    <dbReference type="NCBI Taxonomy" id="2217661"/>
    <lineage>
        <taxon>Archaea</taxon>
        <taxon>Methanobacteriati</taxon>
        <taxon>Methanobacteriota</taxon>
        <taxon>Stenosarchaea group</taxon>
        <taxon>Halobacteria</taxon>
        <taxon>Halobacteriales</taxon>
        <taxon>Natronomonadaceae</taxon>
        <taxon>Natronomonas</taxon>
    </lineage>
</organism>
<dbReference type="InterPro" id="IPR016483">
    <property type="entry name" value="UCP006404_Pept_M50_CBS"/>
</dbReference>
<keyword evidence="8 14" id="KW-0378">Hydrolase</keyword>
<dbReference type="InterPro" id="IPR046342">
    <property type="entry name" value="CBS_dom_sf"/>
</dbReference>
<evidence type="ECO:0000259" key="18">
    <source>
        <dbReference type="PROSITE" id="PS51371"/>
    </source>
</evidence>
<comment type="subcellular location">
    <subcellularLocation>
        <location evidence="1 14">Cell membrane</location>
        <topology evidence="1 14">Multi-pass membrane protein</topology>
    </subcellularLocation>
</comment>
<dbReference type="InterPro" id="IPR008915">
    <property type="entry name" value="Peptidase_M50"/>
</dbReference>
<dbReference type="Proteomes" id="UP000308037">
    <property type="component" value="Unassembled WGS sequence"/>
</dbReference>
<evidence type="ECO:0000256" key="12">
    <source>
        <dbReference type="ARBA" id="ARBA00023122"/>
    </source>
</evidence>
<dbReference type="CDD" id="cd06164">
    <property type="entry name" value="S2P-M50_SpoIVFB_CBS"/>
    <property type="match status" value="1"/>
</dbReference>
<proteinExistence type="inferred from homology"/>
<keyword evidence="12 17" id="KW-0129">CBS domain</keyword>
<dbReference type="PANTHER" id="PTHR39188">
    <property type="entry name" value="MEMBRANE-ASSOCIATED ZINC METALLOPROTEASE M50B"/>
    <property type="match status" value="1"/>
</dbReference>
<keyword evidence="4 14" id="KW-0645">Protease</keyword>
<comment type="cofactor">
    <cofactor evidence="14 16">
        <name>Zn(2+)</name>
        <dbReference type="ChEBI" id="CHEBI:29105"/>
    </cofactor>
    <text evidence="14 16">Binds 1 zinc ion per subunit.</text>
</comment>
<evidence type="ECO:0000256" key="8">
    <source>
        <dbReference type="ARBA" id="ARBA00022801"/>
    </source>
</evidence>
<keyword evidence="13 14" id="KW-0472">Membrane</keyword>
<dbReference type="OrthoDB" id="12044at2157"/>
<protein>
    <recommendedName>
        <fullName evidence="14">Zinc metalloprotease</fullName>
    </recommendedName>
</protein>
<comment type="caution">
    <text evidence="19">The sequence shown here is derived from an EMBL/GenBank/DDBJ whole genome shotgun (WGS) entry which is preliminary data.</text>
</comment>
<feature type="transmembrane region" description="Helical" evidence="14">
    <location>
        <begin position="12"/>
        <end position="31"/>
    </location>
</feature>
<name>A0A4U5JAT8_9EURY</name>
<evidence type="ECO:0000313" key="20">
    <source>
        <dbReference type="Proteomes" id="UP000308037"/>
    </source>
</evidence>
<dbReference type="GO" id="GO:0006508">
    <property type="term" value="P:proteolysis"/>
    <property type="evidence" value="ECO:0007669"/>
    <property type="project" value="UniProtKB-KW"/>
</dbReference>
<evidence type="ECO:0000256" key="9">
    <source>
        <dbReference type="ARBA" id="ARBA00022833"/>
    </source>
</evidence>
<feature type="binding site" evidence="16">
    <location>
        <position position="81"/>
    </location>
    <ligand>
        <name>Zn(2+)</name>
        <dbReference type="ChEBI" id="CHEBI:29105"/>
        <note>catalytic</note>
    </ligand>
</feature>
<dbReference type="GO" id="GO:0005886">
    <property type="term" value="C:plasma membrane"/>
    <property type="evidence" value="ECO:0007669"/>
    <property type="project" value="UniProtKB-SubCell"/>
</dbReference>
<evidence type="ECO:0000313" key="19">
    <source>
        <dbReference type="EMBL" id="TKR25914.1"/>
    </source>
</evidence>
<feature type="transmembrane region" description="Helical" evidence="14">
    <location>
        <begin position="92"/>
        <end position="110"/>
    </location>
</feature>
<dbReference type="Pfam" id="PF02163">
    <property type="entry name" value="Peptidase_M50"/>
    <property type="match status" value="2"/>
</dbReference>
<keyword evidence="10 14" id="KW-1133">Transmembrane helix</keyword>
<dbReference type="EMBL" id="QKNX01000002">
    <property type="protein sequence ID" value="TKR25914.1"/>
    <property type="molecule type" value="Genomic_DNA"/>
</dbReference>
<dbReference type="PIRSF" id="PIRSF006404">
    <property type="entry name" value="UCP006404_Pept_M50_CBS"/>
    <property type="match status" value="1"/>
</dbReference>
<dbReference type="Gene3D" id="3.10.580.10">
    <property type="entry name" value="CBS-domain"/>
    <property type="match status" value="1"/>
</dbReference>
<accession>A0A4U5JAT8</accession>
<evidence type="ECO:0000256" key="13">
    <source>
        <dbReference type="ARBA" id="ARBA00023136"/>
    </source>
</evidence>
<feature type="binding site" evidence="16">
    <location>
        <position position="177"/>
    </location>
    <ligand>
        <name>Zn(2+)</name>
        <dbReference type="ChEBI" id="CHEBI:29105"/>
        <note>catalytic</note>
    </ligand>
</feature>
<gene>
    <name evidence="19" type="ORF">DM868_05310</name>
</gene>
<keyword evidence="3 14" id="KW-1003">Cell membrane</keyword>
<feature type="transmembrane region" description="Helical" evidence="14">
    <location>
        <begin position="122"/>
        <end position="143"/>
    </location>
</feature>
<keyword evidence="9 14" id="KW-0862">Zinc</keyword>
<feature type="domain" description="CBS" evidence="18">
    <location>
        <begin position="255"/>
        <end position="310"/>
    </location>
</feature>
<dbReference type="Pfam" id="PF00571">
    <property type="entry name" value="CBS"/>
    <property type="match status" value="2"/>
</dbReference>
<feature type="transmembrane region" description="Helical" evidence="14">
    <location>
        <begin position="150"/>
        <end position="171"/>
    </location>
</feature>
<sequence length="385" mass="41205">MRNVEIGRITGIPIRLNATLVVFLPLLAWLISREAQLLFYAGVVNSISPRSIDVAVIQSGNMPILAGVATAIGLFVGVLLHELGHSWVARRYDVTIASITLWIFGGMAHMEDLPEDWDIELYVAIAGPVMSVLVGAACYVLLFVLPGQPVVLFVVGSLAVINVTLAVFNLIPAFPMDGGRVLRALLARSQPYAEATQTAATVGKLIAVLMAVFAVLAFAPLLLLIAMFVYIAAGAESRTTVLRDLFRGLTVRELMSTDVRTVTPETTVAAFVDRVVTERTTAYPVMERGTVTGVVTLDSVQKVPLEARDSTTVADVMGPTPPTVGPDADAFDALVTMSSARGDRILVVESGRFVGQITSADLVRMIEVLQGLGPRDEMELPDGYA</sequence>
<evidence type="ECO:0000256" key="16">
    <source>
        <dbReference type="PIRSR" id="PIRSR006404-2"/>
    </source>
</evidence>
<dbReference type="RefSeq" id="WP_137275816.1">
    <property type="nucleotide sequence ID" value="NZ_QKNX01000002.1"/>
</dbReference>